<dbReference type="InterPro" id="IPR045099">
    <property type="entry name" value="PITH1-like"/>
</dbReference>
<dbReference type="PANTHER" id="PTHR12175:SF1">
    <property type="entry name" value="PITH DOMAIN-CONTAINING PROTEIN 1"/>
    <property type="match status" value="1"/>
</dbReference>
<feature type="domain" description="PITH" evidence="3">
    <location>
        <begin position="22"/>
        <end position="224"/>
    </location>
</feature>
<dbReference type="EMBL" id="KV454413">
    <property type="protein sequence ID" value="ODQ63981.1"/>
    <property type="molecule type" value="Genomic_DNA"/>
</dbReference>
<dbReference type="PANTHER" id="PTHR12175">
    <property type="entry name" value="AD039 HT014 THIOREDOXIN FAMILY TRP26"/>
    <property type="match status" value="1"/>
</dbReference>
<reference evidence="4 5" key="1">
    <citation type="journal article" date="2016" name="Proc. Natl. Acad. Sci. U.S.A.">
        <title>Comparative genomics of biotechnologically important yeasts.</title>
        <authorList>
            <person name="Riley R."/>
            <person name="Haridas S."/>
            <person name="Wolfe K.H."/>
            <person name="Lopes M.R."/>
            <person name="Hittinger C.T."/>
            <person name="Goeker M."/>
            <person name="Salamov A.A."/>
            <person name="Wisecaver J.H."/>
            <person name="Long T.M."/>
            <person name="Calvey C.H."/>
            <person name="Aerts A.L."/>
            <person name="Barry K.W."/>
            <person name="Choi C."/>
            <person name="Clum A."/>
            <person name="Coughlan A.Y."/>
            <person name="Deshpande S."/>
            <person name="Douglass A.P."/>
            <person name="Hanson S.J."/>
            <person name="Klenk H.-P."/>
            <person name="LaButti K.M."/>
            <person name="Lapidus A."/>
            <person name="Lindquist E.A."/>
            <person name="Lipzen A.M."/>
            <person name="Meier-Kolthoff J.P."/>
            <person name="Ohm R.A."/>
            <person name="Otillar R.P."/>
            <person name="Pangilinan J.L."/>
            <person name="Peng Y."/>
            <person name="Rokas A."/>
            <person name="Rosa C.A."/>
            <person name="Scheuner C."/>
            <person name="Sibirny A.A."/>
            <person name="Slot J.C."/>
            <person name="Stielow J.B."/>
            <person name="Sun H."/>
            <person name="Kurtzman C.P."/>
            <person name="Blackwell M."/>
            <person name="Grigoriev I.V."/>
            <person name="Jeffries T.W."/>
        </authorList>
    </citation>
    <scope>NUCLEOTIDE SEQUENCE [LARGE SCALE GENOMIC DNA]</scope>
    <source>
        <strain evidence="4 5">DSM 6958</strain>
    </source>
</reference>
<evidence type="ECO:0000313" key="4">
    <source>
        <dbReference type="EMBL" id="ODQ63981.1"/>
    </source>
</evidence>
<dbReference type="AlphaFoldDB" id="A0A1E3PF19"/>
<feature type="region of interest" description="Disordered" evidence="2">
    <location>
        <begin position="1"/>
        <end position="24"/>
    </location>
</feature>
<dbReference type="GO" id="GO:0005737">
    <property type="term" value="C:cytoplasm"/>
    <property type="evidence" value="ECO:0007669"/>
    <property type="project" value="UniProtKB-ARBA"/>
</dbReference>
<evidence type="ECO:0000256" key="2">
    <source>
        <dbReference type="SAM" id="MobiDB-lite"/>
    </source>
</evidence>
<dbReference type="OrthoDB" id="2635at2759"/>
<keyword evidence="5" id="KW-1185">Reference proteome</keyword>
<organism evidence="4 5">
    <name type="scientific">Nadsonia fulvescens var. elongata DSM 6958</name>
    <dbReference type="NCBI Taxonomy" id="857566"/>
    <lineage>
        <taxon>Eukaryota</taxon>
        <taxon>Fungi</taxon>
        <taxon>Dikarya</taxon>
        <taxon>Ascomycota</taxon>
        <taxon>Saccharomycotina</taxon>
        <taxon>Dipodascomycetes</taxon>
        <taxon>Dipodascales</taxon>
        <taxon>Dipodascales incertae sedis</taxon>
        <taxon>Nadsonia</taxon>
    </lineage>
</organism>
<dbReference type="Proteomes" id="UP000095009">
    <property type="component" value="Unassembled WGS sequence"/>
</dbReference>
<protein>
    <submittedName>
        <fullName evidence="4">DUF1000-domain-containing protein</fullName>
    </submittedName>
</protein>
<dbReference type="InterPro" id="IPR037047">
    <property type="entry name" value="PITH_dom_sf"/>
</dbReference>
<gene>
    <name evidence="4" type="ORF">NADFUDRAFT_52966</name>
</gene>
<evidence type="ECO:0000313" key="5">
    <source>
        <dbReference type="Proteomes" id="UP000095009"/>
    </source>
</evidence>
<dbReference type="Gene3D" id="2.60.120.470">
    <property type="entry name" value="PITH domain"/>
    <property type="match status" value="1"/>
</dbReference>
<evidence type="ECO:0000259" key="3">
    <source>
        <dbReference type="PROSITE" id="PS51532"/>
    </source>
</evidence>
<dbReference type="PROSITE" id="PS51532">
    <property type="entry name" value="PITH"/>
    <property type="match status" value="1"/>
</dbReference>
<evidence type="ECO:0000256" key="1">
    <source>
        <dbReference type="ARBA" id="ARBA00025788"/>
    </source>
</evidence>
<proteinExistence type="inferred from homology"/>
<dbReference type="Pfam" id="PF06201">
    <property type="entry name" value="PITH"/>
    <property type="match status" value="1"/>
</dbReference>
<dbReference type="InterPro" id="IPR008979">
    <property type="entry name" value="Galactose-bd-like_sf"/>
</dbReference>
<comment type="similarity">
    <text evidence="1">Belongs to the PITHD1 family.</text>
</comment>
<feature type="compositionally biased region" description="Basic and acidic residues" evidence="2">
    <location>
        <begin position="1"/>
        <end position="22"/>
    </location>
</feature>
<sequence length="245" mass="27070">MSCHHEASGSDHGHNHCDHDHVPAPTTNASQSLYEYIDTPHIRALNQDPECDATKVFKPWNERLIATPKTILNSDIDIDEQLILYVPFTGQVSVHSILLRSTADQAAPDHVKVFKNREDVDFELAEDLTPTFAFRHPINIGGTISEESEEVGTSESSSSQASLQNEGIVEYALPRAAFTNINSLSLFFEDNHGSEVTTLLFVGFRGEFKGVRNQGIPISLVYESAANPSDHKVAQAPNWNSAKMQ</sequence>
<accession>A0A1E3PF19</accession>
<dbReference type="InterPro" id="IPR010400">
    <property type="entry name" value="PITH_dom"/>
</dbReference>
<dbReference type="GO" id="GO:0005634">
    <property type="term" value="C:nucleus"/>
    <property type="evidence" value="ECO:0007669"/>
    <property type="project" value="TreeGrafter"/>
</dbReference>
<dbReference type="SUPFAM" id="SSF49785">
    <property type="entry name" value="Galactose-binding domain-like"/>
    <property type="match status" value="1"/>
</dbReference>
<name>A0A1E3PF19_9ASCO</name>